<dbReference type="EMBL" id="LQCK02000068">
    <property type="protein sequence ID" value="KZB93507.1"/>
    <property type="molecule type" value="Genomic_DNA"/>
</dbReference>
<reference evidence="1" key="1">
    <citation type="submission" date="2016-03" db="EMBL/GenBank/DDBJ databases">
        <title>Sphingomonas melonis TY, whole genome shotgun sequencing.</title>
        <authorList>
            <person name="Wang H."/>
            <person name="Zhu P."/>
        </authorList>
    </citation>
    <scope>NUCLEOTIDE SEQUENCE [LARGE SCALE GENOMIC DNA]</scope>
    <source>
        <strain evidence="1">TY</strain>
    </source>
</reference>
<dbReference type="OrthoDB" id="7390680at2"/>
<evidence type="ECO:0000313" key="1">
    <source>
        <dbReference type="EMBL" id="KZB93507.1"/>
    </source>
</evidence>
<organism evidence="1 2">
    <name type="scientific">Sphingomonas melonis TY</name>
    <dbReference type="NCBI Taxonomy" id="621456"/>
    <lineage>
        <taxon>Bacteria</taxon>
        <taxon>Pseudomonadati</taxon>
        <taxon>Pseudomonadota</taxon>
        <taxon>Alphaproteobacteria</taxon>
        <taxon>Sphingomonadales</taxon>
        <taxon>Sphingomonadaceae</taxon>
        <taxon>Sphingomonas</taxon>
    </lineage>
</organism>
<comment type="caution">
    <text evidence="1">The sequence shown here is derived from an EMBL/GenBank/DDBJ whole genome shotgun (WGS) entry which is preliminary data.</text>
</comment>
<gene>
    <name evidence="1" type="ORF">AVM11_11570</name>
</gene>
<sequence length="162" mass="18043">MNVQDMMRGYDYDLPLYDVLNNSSVDANGDPEISADRRVLAGATIGIGLDVAYLAITEMQEAFEALARDVSNGVTDGEGSQDLAEILSAQNPFQMRLWYLLYDTPFEQAHEDLCWLKSLTYRRGRMCTVVREEKLAVVYATNADLCESLTAAQLMANMTVRG</sequence>
<name>A0A175XYJ1_9SPHN</name>
<protein>
    <submittedName>
        <fullName evidence="1">Uncharacterized protein</fullName>
    </submittedName>
</protein>
<dbReference type="KEGG" id="smy:BJP26_14375"/>
<dbReference type="RefSeq" id="WP_063113210.1">
    <property type="nucleotide sequence ID" value="NZ_CP017578.1"/>
</dbReference>
<dbReference type="STRING" id="621456.BJP26_14375"/>
<proteinExistence type="predicted"/>
<keyword evidence="2" id="KW-1185">Reference proteome</keyword>
<dbReference type="Proteomes" id="UP000078460">
    <property type="component" value="Unassembled WGS sequence"/>
</dbReference>
<evidence type="ECO:0000313" key="2">
    <source>
        <dbReference type="Proteomes" id="UP000078460"/>
    </source>
</evidence>
<dbReference type="AlphaFoldDB" id="A0A175XYJ1"/>
<accession>A0A175XYJ1</accession>